<dbReference type="Pfam" id="PF21370">
    <property type="entry name" value="PAS_GdpP"/>
    <property type="match status" value="1"/>
</dbReference>
<keyword evidence="11" id="KW-1185">Reference proteome</keyword>
<feature type="binding site" evidence="7">
    <location>
        <position position="443"/>
    </location>
    <ligand>
        <name>Mn(2+)</name>
        <dbReference type="ChEBI" id="CHEBI:29035"/>
        <label>2</label>
    </ligand>
</feature>
<feature type="binding site" evidence="7">
    <location>
        <position position="348"/>
    </location>
    <ligand>
        <name>Mn(2+)</name>
        <dbReference type="ChEBI" id="CHEBI:29035"/>
        <label>1</label>
    </ligand>
</feature>
<dbReference type="Pfam" id="PF24898">
    <property type="entry name" value="GGDEF_GdpP"/>
    <property type="match status" value="1"/>
</dbReference>
<evidence type="ECO:0000313" key="10">
    <source>
        <dbReference type="EMBL" id="AXF56478.1"/>
    </source>
</evidence>
<keyword evidence="5 6" id="KW-0472">Membrane</keyword>
<feature type="binding site" evidence="7">
    <location>
        <position position="344"/>
    </location>
    <ligand>
        <name>Mn(2+)</name>
        <dbReference type="ChEBI" id="CHEBI:29035"/>
        <label>1</label>
    </ligand>
</feature>
<dbReference type="Gene3D" id="3.30.450.20">
    <property type="entry name" value="PAS domain"/>
    <property type="match status" value="1"/>
</dbReference>
<dbReference type="AlphaFoldDB" id="A0A345BZU7"/>
<dbReference type="RefSeq" id="WP_114373297.1">
    <property type="nucleotide sequence ID" value="NZ_CP031092.1"/>
</dbReference>
<dbReference type="GO" id="GO:0003676">
    <property type="term" value="F:nucleic acid binding"/>
    <property type="evidence" value="ECO:0007669"/>
    <property type="project" value="UniProtKB-UniRule"/>
</dbReference>
<evidence type="ECO:0000256" key="5">
    <source>
        <dbReference type="ARBA" id="ARBA00023136"/>
    </source>
</evidence>
<feature type="binding site" evidence="7">
    <location>
        <position position="350"/>
    </location>
    <ligand>
        <name>Mn(2+)</name>
        <dbReference type="ChEBI" id="CHEBI:29035"/>
        <label>2</label>
    </ligand>
</feature>
<dbReference type="InterPro" id="IPR014528">
    <property type="entry name" value="GdpP/PdeA"/>
</dbReference>
<comment type="similarity">
    <text evidence="6">Belongs to the GdpP/PdeA phosphodiesterase family.</text>
</comment>
<feature type="binding site" evidence="7">
    <location>
        <position position="419"/>
    </location>
    <ligand>
        <name>Mn(2+)</name>
        <dbReference type="ChEBI" id="CHEBI:29035"/>
        <label>1</label>
    </ligand>
</feature>
<dbReference type="Proteomes" id="UP000252100">
    <property type="component" value="Chromosome"/>
</dbReference>
<dbReference type="GO" id="GO:0046872">
    <property type="term" value="F:metal ion binding"/>
    <property type="evidence" value="ECO:0007669"/>
    <property type="project" value="UniProtKB-KW"/>
</dbReference>
<feature type="transmembrane region" description="Helical" evidence="8">
    <location>
        <begin position="12"/>
        <end position="31"/>
    </location>
</feature>
<dbReference type="EMBL" id="CP031092">
    <property type="protein sequence ID" value="AXF56478.1"/>
    <property type="molecule type" value="Genomic_DNA"/>
</dbReference>
<evidence type="ECO:0000256" key="4">
    <source>
        <dbReference type="ARBA" id="ARBA00022989"/>
    </source>
</evidence>
<comment type="function">
    <text evidence="6">Has phosphodiesterase (PDE) activity against cyclic-di-AMP (c-di-AMP).</text>
</comment>
<dbReference type="InterPro" id="IPR001667">
    <property type="entry name" value="DDH_dom"/>
</dbReference>
<dbReference type="GO" id="GO:0005886">
    <property type="term" value="C:plasma membrane"/>
    <property type="evidence" value="ECO:0007669"/>
    <property type="project" value="UniProtKB-SubCell"/>
</dbReference>
<keyword evidence="7" id="KW-0464">Manganese</keyword>
<keyword evidence="2 6" id="KW-1003">Cell membrane</keyword>
<proteinExistence type="inferred from homology"/>
<evidence type="ECO:0000256" key="7">
    <source>
        <dbReference type="PIRSR" id="PIRSR026583-50"/>
    </source>
</evidence>
<feature type="transmembrane region" description="Helical" evidence="8">
    <location>
        <begin position="37"/>
        <end position="54"/>
    </location>
</feature>
<keyword evidence="3 8" id="KW-0812">Transmembrane</keyword>
<evidence type="ECO:0000259" key="9">
    <source>
        <dbReference type="SMART" id="SM00267"/>
    </source>
</evidence>
<dbReference type="SMART" id="SM00267">
    <property type="entry name" value="GGDEF"/>
    <property type="match status" value="1"/>
</dbReference>
<dbReference type="Gene3D" id="3.90.1640.10">
    <property type="entry name" value="inorganic pyrophosphatase (n-terminal core)"/>
    <property type="match status" value="1"/>
</dbReference>
<sequence length="656" mass="74353">MPNFLKKHWYDYPILLVFIVALVMNITLFFFHWRLAVFGFVVLIGITYLGYHIHKRMESDIKKYISRLSHRVNRAGEAAVTNFPVGILLYDQNETIQWANPYLLSYLPSEYIGKPLTVLSDDLPELIRNKNVEHRLQLNDREHYVYERVEERLLYFFDMTETVKTRDLYNEEQPVIAHILLDNYDDVTQGLEDQVTSRVRGGVLSQINQWANDYSIFLRSVAADRFIAFLNYRTLQEIENNRFQIIDDIREVTMKEKVALTLSIGIGSGERTPRELGALAQSSLDLALGRGGDQVVIKERNGEVRFYGGKSNAVEKRTRVRARVISHALRDFVLESDQVIVMGHKNPDMDAIGAGIGVLKVAEVNEKDASIVVDPNEVSPDVHKLMNEVEQHEYLWSRFLTPSEALEQLTRQTLLVIVDTHKPSLVIEPKLLERVHRVVVLDHHRRGEEFIDDPALVYMEPYASSASELVTELLEYQPNRVSMDALEATAMLAGMMVDTKNFSIRTGSRTFDAASYLKASGADTTAVQLLLKEDLDQYIQRSRLIQRAYIYQAGMTIARSEEDESYYQVLIAQAADTLLTMNGVKGAFVVSKLKDGRISISARSLGDVNVQIIMEQLGGGGHLTNAAVQLEDMSLSEAEDRLKTAINEYLEGGVSG</sequence>
<dbReference type="SUPFAM" id="SSF64182">
    <property type="entry name" value="DHH phosphoesterases"/>
    <property type="match status" value="1"/>
</dbReference>
<dbReference type="FunFam" id="3.90.1640.10:FF:000002">
    <property type="entry name" value="Cyclic-di-AMP phosphodiesterase"/>
    <property type="match status" value="1"/>
</dbReference>
<keyword evidence="7" id="KW-0479">Metal-binding</keyword>
<feature type="binding site" evidence="7">
    <location>
        <position position="419"/>
    </location>
    <ligand>
        <name>Mn(2+)</name>
        <dbReference type="ChEBI" id="CHEBI:29035"/>
        <label>2</label>
    </ligand>
</feature>
<evidence type="ECO:0000256" key="6">
    <source>
        <dbReference type="PIRNR" id="PIRNR026583"/>
    </source>
</evidence>
<feature type="binding site" evidence="7">
    <location>
        <position position="498"/>
    </location>
    <ligand>
        <name>Mn(2+)</name>
        <dbReference type="ChEBI" id="CHEBI:29035"/>
        <label>2</label>
    </ligand>
</feature>
<evidence type="ECO:0000256" key="8">
    <source>
        <dbReference type="SAM" id="Phobius"/>
    </source>
</evidence>
<organism evidence="10 11">
    <name type="scientific">Salicibibacter kimchii</name>
    <dbReference type="NCBI Taxonomy" id="2099786"/>
    <lineage>
        <taxon>Bacteria</taxon>
        <taxon>Bacillati</taxon>
        <taxon>Bacillota</taxon>
        <taxon>Bacilli</taxon>
        <taxon>Bacillales</taxon>
        <taxon>Bacillaceae</taxon>
        <taxon>Salicibibacter</taxon>
    </lineage>
</organism>
<evidence type="ECO:0000256" key="2">
    <source>
        <dbReference type="ARBA" id="ARBA00022475"/>
    </source>
</evidence>
<dbReference type="OrthoDB" id="9759476at2"/>
<dbReference type="Pfam" id="PF02272">
    <property type="entry name" value="DHHA1"/>
    <property type="match status" value="1"/>
</dbReference>
<gene>
    <name evidence="10" type="ORF">DT065_10890</name>
</gene>
<evidence type="ECO:0000256" key="1">
    <source>
        <dbReference type="ARBA" id="ARBA00004651"/>
    </source>
</evidence>
<keyword evidence="6" id="KW-0378">Hydrolase</keyword>
<dbReference type="InterPro" id="IPR000160">
    <property type="entry name" value="GGDEF_dom"/>
</dbReference>
<evidence type="ECO:0000256" key="3">
    <source>
        <dbReference type="ARBA" id="ARBA00022692"/>
    </source>
</evidence>
<feature type="domain" description="GGDEF" evidence="9">
    <location>
        <begin position="142"/>
        <end position="298"/>
    </location>
</feature>
<dbReference type="PANTHER" id="PTHR47618">
    <property type="entry name" value="BIFUNCTIONAL OLIGORIBONUCLEASE AND PAP PHOSPHATASE NRNA"/>
    <property type="match status" value="1"/>
</dbReference>
<dbReference type="InterPro" id="IPR003156">
    <property type="entry name" value="DHHA1_dom"/>
</dbReference>
<dbReference type="InterPro" id="IPR038763">
    <property type="entry name" value="DHH_sf"/>
</dbReference>
<keyword evidence="4 8" id="KW-1133">Transmembrane helix</keyword>
<accession>A0A345BZU7</accession>
<protein>
    <recommendedName>
        <fullName evidence="6">Cyclic-di-AMP phosphodiesterase</fullName>
        <ecNumber evidence="6">3.1.4.-</ecNumber>
    </recommendedName>
</protein>
<name>A0A345BZU7_9BACI</name>
<dbReference type="KEGG" id="rue:DT065_10890"/>
<dbReference type="Pfam" id="PF01368">
    <property type="entry name" value="DHH"/>
    <property type="match status" value="1"/>
</dbReference>
<comment type="catalytic activity">
    <reaction evidence="6">
        <text>3',3'-c-di-AMP + H2O = 5'-O-phosphonoadenylyl-(3'-&gt;5')-adenosine + H(+)</text>
        <dbReference type="Rhea" id="RHEA:54420"/>
        <dbReference type="ChEBI" id="CHEBI:15377"/>
        <dbReference type="ChEBI" id="CHEBI:15378"/>
        <dbReference type="ChEBI" id="CHEBI:71500"/>
        <dbReference type="ChEBI" id="CHEBI:138171"/>
    </reaction>
</comment>
<comment type="subcellular location">
    <subcellularLocation>
        <location evidence="1">Cell membrane</location>
        <topology evidence="1">Multi-pass membrane protein</topology>
    </subcellularLocation>
</comment>
<dbReference type="PIRSF" id="PIRSF026583">
    <property type="entry name" value="YybT"/>
    <property type="match status" value="1"/>
</dbReference>
<dbReference type="GO" id="GO:0016787">
    <property type="term" value="F:hydrolase activity"/>
    <property type="evidence" value="ECO:0007669"/>
    <property type="project" value="UniProtKB-UniRule"/>
</dbReference>
<reference evidence="10 11" key="1">
    <citation type="journal article" date="2018" name="J. Microbiol.">
        <title>Salicibibacter kimchii gen. nov., sp. nov., a moderately halophilic and alkalitolerant bacterium in the family Bacillaceae, isolated from kimchi.</title>
        <authorList>
            <person name="Jang J.Y."/>
            <person name="Oh Y.J."/>
            <person name="Lim S.K."/>
            <person name="Park H.K."/>
            <person name="Lee C."/>
            <person name="Kim J.Y."/>
            <person name="Lee M.A."/>
            <person name="Choi H.J."/>
        </authorList>
    </citation>
    <scope>NUCLEOTIDE SEQUENCE [LARGE SCALE GENOMIC DNA]</scope>
    <source>
        <strain evidence="10 11">NKC1-1</strain>
    </source>
</reference>
<dbReference type="EC" id="3.1.4.-" evidence="6"/>
<dbReference type="GO" id="GO:0106409">
    <property type="term" value="F:cyclic-di-AMP phosphodiesterase activity"/>
    <property type="evidence" value="ECO:0007669"/>
    <property type="project" value="RHEA"/>
</dbReference>
<evidence type="ECO:0000313" key="11">
    <source>
        <dbReference type="Proteomes" id="UP000252100"/>
    </source>
</evidence>
<dbReference type="InterPro" id="IPR051319">
    <property type="entry name" value="Oligoribo/pAp-PDE_c-di-AMP_PDE"/>
</dbReference>
<comment type="cofactor">
    <cofactor evidence="7">
        <name>Mn(2+)</name>
        <dbReference type="ChEBI" id="CHEBI:29035"/>
    </cofactor>
    <text evidence="7">For phosphodiesterase activity, probably binds 2 Mn(2+) per subunit.</text>
</comment>
<dbReference type="PANTHER" id="PTHR47618:SF2">
    <property type="entry name" value="CYCLIC-DI-AMP PHOSPHODIESTERASE GDPP"/>
    <property type="match status" value="1"/>
</dbReference>
<dbReference type="Gene3D" id="3.10.310.30">
    <property type="match status" value="1"/>
</dbReference>
<dbReference type="InterPro" id="IPR049553">
    <property type="entry name" value="GdpP-like_PAS"/>
</dbReference>